<sequence length="56" mass="6227">MNLERASLARFELAPGCLSLRGRVQVVVGIHSWGNKLQKNQSKRLLLPLKALILCS</sequence>
<evidence type="ECO:0000313" key="2">
    <source>
        <dbReference type="Proteomes" id="UP001062846"/>
    </source>
</evidence>
<keyword evidence="2" id="KW-1185">Reference proteome</keyword>
<reference evidence="1" key="1">
    <citation type="submission" date="2022-02" db="EMBL/GenBank/DDBJ databases">
        <title>Plant Genome Project.</title>
        <authorList>
            <person name="Zhang R.-G."/>
        </authorList>
    </citation>
    <scope>NUCLEOTIDE SEQUENCE</scope>
    <source>
        <strain evidence="1">AT1</strain>
    </source>
</reference>
<gene>
    <name evidence="1" type="ORF">RHMOL_Rhmol08G0168700</name>
</gene>
<proteinExistence type="predicted"/>
<comment type="caution">
    <text evidence="1">The sequence shown here is derived from an EMBL/GenBank/DDBJ whole genome shotgun (WGS) entry which is preliminary data.</text>
</comment>
<dbReference type="EMBL" id="CM046395">
    <property type="protein sequence ID" value="KAI8542818.1"/>
    <property type="molecule type" value="Genomic_DNA"/>
</dbReference>
<evidence type="ECO:0000313" key="1">
    <source>
        <dbReference type="EMBL" id="KAI8542818.1"/>
    </source>
</evidence>
<protein>
    <submittedName>
        <fullName evidence="1">Uncharacterized protein</fullName>
    </submittedName>
</protein>
<dbReference type="Proteomes" id="UP001062846">
    <property type="component" value="Chromosome 8"/>
</dbReference>
<accession>A0ACC0MR79</accession>
<organism evidence="1 2">
    <name type="scientific">Rhododendron molle</name>
    <name type="common">Chinese azalea</name>
    <name type="synonym">Azalea mollis</name>
    <dbReference type="NCBI Taxonomy" id="49168"/>
    <lineage>
        <taxon>Eukaryota</taxon>
        <taxon>Viridiplantae</taxon>
        <taxon>Streptophyta</taxon>
        <taxon>Embryophyta</taxon>
        <taxon>Tracheophyta</taxon>
        <taxon>Spermatophyta</taxon>
        <taxon>Magnoliopsida</taxon>
        <taxon>eudicotyledons</taxon>
        <taxon>Gunneridae</taxon>
        <taxon>Pentapetalae</taxon>
        <taxon>asterids</taxon>
        <taxon>Ericales</taxon>
        <taxon>Ericaceae</taxon>
        <taxon>Ericoideae</taxon>
        <taxon>Rhodoreae</taxon>
        <taxon>Rhododendron</taxon>
    </lineage>
</organism>
<name>A0ACC0MR79_RHOML</name>